<reference evidence="1 2" key="1">
    <citation type="submission" date="2019-05" db="EMBL/GenBank/DDBJ databases">
        <title>Another draft genome of Portunus trituberculatus and its Hox gene families provides insights of decapod evolution.</title>
        <authorList>
            <person name="Jeong J.-H."/>
            <person name="Song I."/>
            <person name="Kim S."/>
            <person name="Choi T."/>
            <person name="Kim D."/>
            <person name="Ryu S."/>
            <person name="Kim W."/>
        </authorList>
    </citation>
    <scope>NUCLEOTIDE SEQUENCE [LARGE SCALE GENOMIC DNA]</scope>
    <source>
        <tissue evidence="1">Muscle</tissue>
    </source>
</reference>
<gene>
    <name evidence="1" type="ORF">E2C01_036066</name>
</gene>
<dbReference type="AlphaFoldDB" id="A0A5B7FA36"/>
<dbReference type="EMBL" id="VSRR010005440">
    <property type="protein sequence ID" value="MPC42445.1"/>
    <property type="molecule type" value="Genomic_DNA"/>
</dbReference>
<evidence type="ECO:0000313" key="2">
    <source>
        <dbReference type="Proteomes" id="UP000324222"/>
    </source>
</evidence>
<proteinExistence type="predicted"/>
<name>A0A5B7FA36_PORTR</name>
<evidence type="ECO:0000313" key="1">
    <source>
        <dbReference type="EMBL" id="MPC42445.1"/>
    </source>
</evidence>
<dbReference type="OrthoDB" id="6756650at2759"/>
<accession>A0A5B7FA36</accession>
<comment type="caution">
    <text evidence="1">The sequence shown here is derived from an EMBL/GenBank/DDBJ whole genome shotgun (WGS) entry which is preliminary data.</text>
</comment>
<organism evidence="1 2">
    <name type="scientific">Portunus trituberculatus</name>
    <name type="common">Swimming crab</name>
    <name type="synonym">Neptunus trituberculatus</name>
    <dbReference type="NCBI Taxonomy" id="210409"/>
    <lineage>
        <taxon>Eukaryota</taxon>
        <taxon>Metazoa</taxon>
        <taxon>Ecdysozoa</taxon>
        <taxon>Arthropoda</taxon>
        <taxon>Crustacea</taxon>
        <taxon>Multicrustacea</taxon>
        <taxon>Malacostraca</taxon>
        <taxon>Eumalacostraca</taxon>
        <taxon>Eucarida</taxon>
        <taxon>Decapoda</taxon>
        <taxon>Pleocyemata</taxon>
        <taxon>Brachyura</taxon>
        <taxon>Eubrachyura</taxon>
        <taxon>Portunoidea</taxon>
        <taxon>Portunidae</taxon>
        <taxon>Portuninae</taxon>
        <taxon>Portunus</taxon>
    </lineage>
</organism>
<sequence>MNKALHKAACKRVVAVCRWAKQRKQEDLKRKLCGPGSAVRQLNKQLWLLEQWGETWQVSFAPEKMQAMVISRLPGASRAVSEQLCFGGKALSLQDHIKVLGMTVDHCLRFYGHVGAVTQEASLKSLCPAESGGNP</sequence>
<keyword evidence="2" id="KW-1185">Reference proteome</keyword>
<dbReference type="Proteomes" id="UP000324222">
    <property type="component" value="Unassembled WGS sequence"/>
</dbReference>
<protein>
    <submittedName>
        <fullName evidence="1">Uncharacterized protein</fullName>
    </submittedName>
</protein>